<evidence type="ECO:0000256" key="5">
    <source>
        <dbReference type="ARBA" id="ARBA00023002"/>
    </source>
</evidence>
<dbReference type="GO" id="GO:0050577">
    <property type="term" value="F:GDP-L-fucose synthase activity"/>
    <property type="evidence" value="ECO:0007669"/>
    <property type="project" value="UniProtKB-UniRule"/>
</dbReference>
<feature type="binding site" evidence="9">
    <location>
        <begin position="12"/>
        <end position="18"/>
    </location>
    <ligand>
        <name>NADP(+)</name>
        <dbReference type="ChEBI" id="CHEBI:58349"/>
    </ligand>
</feature>
<protein>
    <recommendedName>
        <fullName evidence="3 9">GDP-L-fucose synthase</fullName>
        <ecNumber evidence="3 9">1.1.1.271</ecNumber>
    </recommendedName>
    <alternativeName>
        <fullName evidence="9">GDP-4-keto-6-deoxy-D-mannose-3,5-epimerase-4-reductase</fullName>
    </alternativeName>
</protein>
<organism evidence="11 12">
    <name type="scientific">Geothermobacter ehrlichii</name>
    <dbReference type="NCBI Taxonomy" id="213224"/>
    <lineage>
        <taxon>Bacteria</taxon>
        <taxon>Pseudomonadati</taxon>
        <taxon>Thermodesulfobacteriota</taxon>
        <taxon>Desulfuromonadia</taxon>
        <taxon>Desulfuromonadales</taxon>
        <taxon>Geothermobacteraceae</taxon>
        <taxon>Geothermobacter</taxon>
    </lineage>
</organism>
<keyword evidence="5 9" id="KW-0560">Oxidoreductase</keyword>
<dbReference type="Proteomes" id="UP000324159">
    <property type="component" value="Unassembled WGS sequence"/>
</dbReference>
<evidence type="ECO:0000256" key="6">
    <source>
        <dbReference type="ARBA" id="ARBA00023235"/>
    </source>
</evidence>
<keyword evidence="4 9" id="KW-0521">NADP</keyword>
<feature type="binding site" evidence="9">
    <location>
        <position position="189"/>
    </location>
    <ligand>
        <name>substrate</name>
    </ligand>
</feature>
<feature type="binding site" evidence="9">
    <location>
        <position position="282"/>
    </location>
    <ligand>
        <name>substrate</name>
    </ligand>
</feature>
<dbReference type="HAMAP" id="MF_00956">
    <property type="entry name" value="GDP_fucose_synth"/>
    <property type="match status" value="1"/>
</dbReference>
<feature type="binding site" evidence="9">
    <location>
        <position position="181"/>
    </location>
    <ligand>
        <name>NADP(+)</name>
        <dbReference type="ChEBI" id="CHEBI:58349"/>
    </ligand>
</feature>
<dbReference type="UniPathway" id="UPA00128">
    <property type="reaction ID" value="UER00191"/>
</dbReference>
<comment type="function">
    <text evidence="9">Catalyzes the two-step NADP-dependent conversion of GDP-4-dehydro-6-deoxy-D-mannose to GDP-fucose, involving an epimerase and a reductase reaction.</text>
</comment>
<evidence type="ECO:0000256" key="4">
    <source>
        <dbReference type="ARBA" id="ARBA00022857"/>
    </source>
</evidence>
<evidence type="ECO:0000256" key="8">
    <source>
        <dbReference type="ARBA" id="ARBA00051935"/>
    </source>
</evidence>
<evidence type="ECO:0000313" key="11">
    <source>
        <dbReference type="EMBL" id="TYO98373.1"/>
    </source>
</evidence>
<evidence type="ECO:0000256" key="7">
    <source>
        <dbReference type="ARBA" id="ARBA00023268"/>
    </source>
</evidence>
<dbReference type="SUPFAM" id="SSF51735">
    <property type="entry name" value="NAD(P)-binding Rossmann-fold domains"/>
    <property type="match status" value="1"/>
</dbReference>
<feature type="binding site" evidence="9">
    <location>
        <position position="211"/>
    </location>
    <ligand>
        <name>substrate</name>
    </ligand>
</feature>
<evidence type="ECO:0000259" key="10">
    <source>
        <dbReference type="Pfam" id="PF01370"/>
    </source>
</evidence>
<keyword evidence="7 9" id="KW-0511">Multifunctional enzyme</keyword>
<dbReference type="EC" id="1.1.1.271" evidence="3 9"/>
<reference evidence="11 12" key="1">
    <citation type="submission" date="2019-07" db="EMBL/GenBank/DDBJ databases">
        <title>Genomic Encyclopedia of Type Strains, Phase IV (KMG-IV): sequencing the most valuable type-strain genomes for metagenomic binning, comparative biology and taxonomic classification.</title>
        <authorList>
            <person name="Goeker M."/>
        </authorList>
    </citation>
    <scope>NUCLEOTIDE SEQUENCE [LARGE SCALE GENOMIC DNA]</scope>
    <source>
        <strain evidence="11 12">SS015</strain>
    </source>
</reference>
<feature type="binding site" evidence="9">
    <location>
        <begin position="107"/>
        <end position="110"/>
    </location>
    <ligand>
        <name>NADP(+)</name>
        <dbReference type="ChEBI" id="CHEBI:58349"/>
    </ligand>
</feature>
<dbReference type="InterPro" id="IPR001509">
    <property type="entry name" value="Epimerase_deHydtase"/>
</dbReference>
<dbReference type="AlphaFoldDB" id="A0A5D3WLJ1"/>
<name>A0A5D3WLJ1_9BACT</name>
<gene>
    <name evidence="9" type="primary">fcl</name>
    <name evidence="11" type="ORF">EDC39_107174</name>
</gene>
<feature type="active site" description="Proton donor/acceptor" evidence="9">
    <location>
        <position position="138"/>
    </location>
</feature>
<comment type="catalytic activity">
    <reaction evidence="8 9">
        <text>GDP-beta-L-fucose + NADP(+) = GDP-4-dehydro-alpha-D-rhamnose + NADPH + H(+)</text>
        <dbReference type="Rhea" id="RHEA:18885"/>
        <dbReference type="ChEBI" id="CHEBI:15378"/>
        <dbReference type="ChEBI" id="CHEBI:57273"/>
        <dbReference type="ChEBI" id="CHEBI:57783"/>
        <dbReference type="ChEBI" id="CHEBI:57964"/>
        <dbReference type="ChEBI" id="CHEBI:58349"/>
        <dbReference type="EC" id="1.1.1.271"/>
    </reaction>
</comment>
<comment type="similarity">
    <text evidence="2 9">Belongs to the NAD(P)-dependent epimerase/dehydratase family. Fucose synthase subfamily.</text>
</comment>
<dbReference type="Pfam" id="PF01370">
    <property type="entry name" value="Epimerase"/>
    <property type="match status" value="1"/>
</dbReference>
<dbReference type="InterPro" id="IPR036291">
    <property type="entry name" value="NAD(P)-bd_dom_sf"/>
</dbReference>
<dbReference type="FunFam" id="3.40.50.720:FF:000101">
    <property type="entry name" value="GDP-L-fucose synthase"/>
    <property type="match status" value="1"/>
</dbReference>
<feature type="binding site" evidence="9">
    <location>
        <position position="142"/>
    </location>
    <ligand>
        <name>NADP(+)</name>
        <dbReference type="ChEBI" id="CHEBI:58349"/>
    </ligand>
</feature>
<dbReference type="GO" id="GO:0070401">
    <property type="term" value="F:NADP+ binding"/>
    <property type="evidence" value="ECO:0007669"/>
    <property type="project" value="UniProtKB-UniRule"/>
</dbReference>
<dbReference type="GO" id="GO:0042351">
    <property type="term" value="P:'de novo' GDP-L-fucose biosynthetic process"/>
    <property type="evidence" value="ECO:0007669"/>
    <property type="project" value="UniProtKB-UniRule"/>
</dbReference>
<keyword evidence="6 9" id="KW-0413">Isomerase</keyword>
<feature type="domain" description="NAD-dependent epimerase/dehydratase" evidence="10">
    <location>
        <begin position="8"/>
        <end position="233"/>
    </location>
</feature>
<feature type="site" description="Important for catalytic activity" evidence="9">
    <location>
        <position position="109"/>
    </location>
</feature>
<proteinExistence type="inferred from homology"/>
<feature type="site" description="Important for catalytic activity" evidence="9">
    <location>
        <position position="111"/>
    </location>
</feature>
<comment type="caution">
    <text evidence="11">The sequence shown here is derived from an EMBL/GenBank/DDBJ whole genome shotgun (WGS) entry which is preliminary data.</text>
</comment>
<evidence type="ECO:0000256" key="1">
    <source>
        <dbReference type="ARBA" id="ARBA00004883"/>
    </source>
</evidence>
<evidence type="ECO:0000256" key="3">
    <source>
        <dbReference type="ARBA" id="ARBA00012371"/>
    </source>
</evidence>
<dbReference type="EMBL" id="VNIB01000007">
    <property type="protein sequence ID" value="TYO98373.1"/>
    <property type="molecule type" value="Genomic_DNA"/>
</dbReference>
<dbReference type="InterPro" id="IPR028614">
    <property type="entry name" value="GDP_fucose/colitose_synth"/>
</dbReference>
<evidence type="ECO:0000256" key="2">
    <source>
        <dbReference type="ARBA" id="ARBA00005959"/>
    </source>
</evidence>
<feature type="binding site" evidence="9">
    <location>
        <position position="204"/>
    </location>
    <ligand>
        <name>substrate</name>
    </ligand>
</feature>
<dbReference type="PANTHER" id="PTHR43238:SF1">
    <property type="entry name" value="GDP-L-FUCOSE SYNTHASE"/>
    <property type="match status" value="1"/>
</dbReference>
<comment type="pathway">
    <text evidence="1 9">Nucleotide-sugar biosynthesis; GDP-L-fucose biosynthesis via de novo pathway; GDP-L-fucose from GDP-alpha-D-mannose: step 2/2.</text>
</comment>
<dbReference type="PANTHER" id="PTHR43238">
    <property type="entry name" value="GDP-L-FUCOSE SYNTHASE"/>
    <property type="match status" value="1"/>
</dbReference>
<keyword evidence="12" id="KW-1185">Reference proteome</keyword>
<feature type="binding site" evidence="9">
    <location>
        <begin position="165"/>
        <end position="168"/>
    </location>
    <ligand>
        <name>NADP(+)</name>
        <dbReference type="ChEBI" id="CHEBI:58349"/>
    </ligand>
</feature>
<accession>A0A5D3WLJ1</accession>
<dbReference type="Gene3D" id="3.40.50.720">
    <property type="entry name" value="NAD(P)-binding Rossmann-like Domain"/>
    <property type="match status" value="1"/>
</dbReference>
<dbReference type="Gene3D" id="3.90.25.10">
    <property type="entry name" value="UDP-galactose 4-epimerase, domain 1"/>
    <property type="match status" value="1"/>
</dbReference>
<sequence length="325" mass="36579">MMNKNSRIFVAGARGLVGSAMVRRLRAEGYDNLLTPERDQLDLTNQAAVRDFFHREKPEYVILAAARVGGIHANNTYPAEFIYQNLAIQNNVIHSAWECGVERLLFLGSSCIYPRLAPQPMREEHLLTGSLEPTNEPYAIAKIAGLKMCEAYNRQYGTRFVAVMPTNLYGPGDNFHPENSHVLPALIRRFHEAKLAGASEVVVWGSGKPMREFLFVDDMADGSLFVLNLPDEVLAENLLSYPRPCFVNLGTGEDVSIRQLAETVREVVGFAGKLVFDTSKPDGTPRKLLEVSRLRELGWRARTPLREGIEQTYRWFLDNAERVRG</sequence>
<evidence type="ECO:0000256" key="9">
    <source>
        <dbReference type="HAMAP-Rule" id="MF_00956"/>
    </source>
</evidence>
<dbReference type="GO" id="GO:0016853">
    <property type="term" value="F:isomerase activity"/>
    <property type="evidence" value="ECO:0007669"/>
    <property type="project" value="UniProtKB-KW"/>
</dbReference>
<dbReference type="CDD" id="cd05239">
    <property type="entry name" value="GDP_FS_SDR_e"/>
    <property type="match status" value="1"/>
</dbReference>
<evidence type="ECO:0000313" key="12">
    <source>
        <dbReference type="Proteomes" id="UP000324159"/>
    </source>
</evidence>